<dbReference type="SUPFAM" id="SSF52058">
    <property type="entry name" value="L domain-like"/>
    <property type="match status" value="1"/>
</dbReference>
<feature type="domain" description="Protein kinase" evidence="9">
    <location>
        <begin position="244"/>
        <end position="521"/>
    </location>
</feature>
<dbReference type="AlphaFoldDB" id="A0A1Y1HWW2"/>
<evidence type="ECO:0000256" key="8">
    <source>
        <dbReference type="SAM" id="Phobius"/>
    </source>
</evidence>
<dbReference type="InterPro" id="IPR011009">
    <property type="entry name" value="Kinase-like_dom_sf"/>
</dbReference>
<dbReference type="FunFam" id="3.80.10.10:FF:000299">
    <property type="entry name" value="Piriformospora indica-insensitive protein 2"/>
    <property type="match status" value="1"/>
</dbReference>
<feature type="transmembrane region" description="Helical" evidence="8">
    <location>
        <begin position="161"/>
        <end position="186"/>
    </location>
</feature>
<dbReference type="FunFam" id="1.10.510.10:FF:000095">
    <property type="entry name" value="protein STRUBBELIG-RECEPTOR FAMILY 8"/>
    <property type="match status" value="1"/>
</dbReference>
<evidence type="ECO:0000256" key="5">
    <source>
        <dbReference type="ARBA" id="ARBA00022737"/>
    </source>
</evidence>
<dbReference type="Proteomes" id="UP000054558">
    <property type="component" value="Unassembled WGS sequence"/>
</dbReference>
<evidence type="ECO:0000313" key="10">
    <source>
        <dbReference type="EMBL" id="GAQ82272.1"/>
    </source>
</evidence>
<evidence type="ECO:0000259" key="9">
    <source>
        <dbReference type="PROSITE" id="PS50011"/>
    </source>
</evidence>
<dbReference type="GO" id="GO:0004674">
    <property type="term" value="F:protein serine/threonine kinase activity"/>
    <property type="evidence" value="ECO:0007669"/>
    <property type="project" value="UniProtKB-KW"/>
</dbReference>
<dbReference type="Gene3D" id="3.30.200.20">
    <property type="entry name" value="Phosphorylase Kinase, domain 1"/>
    <property type="match status" value="1"/>
</dbReference>
<evidence type="ECO:0000256" key="1">
    <source>
        <dbReference type="ARBA" id="ARBA00004236"/>
    </source>
</evidence>
<feature type="compositionally biased region" description="Low complexity" evidence="7">
    <location>
        <begin position="539"/>
        <end position="554"/>
    </location>
</feature>
<sequence>MIKAAATEGLHNVHPKSTRSLTIVFVACSNLSGHGLQGYLPIDLGNLVQLQSLNVSNNQLSGPIPSALGGLTLLQSLDVSYNQLNGSIPAELGGCKNATIMNLAHNQLTGSVPAALGNLTNVKLSLDGNSLCNTIPGAPCLLQTAAPSASLARKPSSGKKLIIILVLVGSLAAAAAALCACLFVVLRKKKSRVGTADDDEEKWMRFDILEKGHLKKNRKDEKLPPPLPPRYFMFRDIEAGTENFSRANYMGDGPYGQSYRARMDGGKEVLVKRLDRALACSGRDFRREVDALGRVAHTNLVKLIGYCMDDGMHMLVYEWLDNGSLYDHLHGSFMKESPLDWPARVKAAAGVARALAHLQDGAVKPPIIHRDFKTSSVLLDADCTAKVSEYGLCKLAADENDAHCSTRILGAFGSVAPEYIMTGQCDERSVVYTFGVLLLELMTGRKPVDMRQPVGQQSLVTWAGPHLNNQEKLAQMIDPKLRGLYPKKDLAKFAAVAAMCLQPEPDFRPIMTDVAATLESLQLYEPGVSRSESGELPISTRPSGSNSRPPSRVSTPRVTDPIKIPLVY</sequence>
<dbReference type="Pfam" id="PF00560">
    <property type="entry name" value="LRR_1"/>
    <property type="match status" value="3"/>
</dbReference>
<dbReference type="STRING" id="105231.A0A1Y1HWW2"/>
<dbReference type="PANTHER" id="PTHR48006">
    <property type="entry name" value="LEUCINE-RICH REPEAT-CONTAINING PROTEIN DDB_G0281931-RELATED"/>
    <property type="match status" value="1"/>
</dbReference>
<reference evidence="10 11" key="1">
    <citation type="journal article" date="2014" name="Nat. Commun.">
        <title>Klebsormidium flaccidum genome reveals primary factors for plant terrestrial adaptation.</title>
        <authorList>
            <person name="Hori K."/>
            <person name="Maruyama F."/>
            <person name="Fujisawa T."/>
            <person name="Togashi T."/>
            <person name="Yamamoto N."/>
            <person name="Seo M."/>
            <person name="Sato S."/>
            <person name="Yamada T."/>
            <person name="Mori H."/>
            <person name="Tajima N."/>
            <person name="Moriyama T."/>
            <person name="Ikeuchi M."/>
            <person name="Watanabe M."/>
            <person name="Wada H."/>
            <person name="Kobayashi K."/>
            <person name="Saito M."/>
            <person name="Masuda T."/>
            <person name="Sasaki-Sekimoto Y."/>
            <person name="Mashiguchi K."/>
            <person name="Awai K."/>
            <person name="Shimojima M."/>
            <person name="Masuda S."/>
            <person name="Iwai M."/>
            <person name="Nobusawa T."/>
            <person name="Narise T."/>
            <person name="Kondo S."/>
            <person name="Saito H."/>
            <person name="Sato R."/>
            <person name="Murakawa M."/>
            <person name="Ihara Y."/>
            <person name="Oshima-Yamada Y."/>
            <person name="Ohtaka K."/>
            <person name="Satoh M."/>
            <person name="Sonobe K."/>
            <person name="Ishii M."/>
            <person name="Ohtani R."/>
            <person name="Kanamori-Sato M."/>
            <person name="Honoki R."/>
            <person name="Miyazaki D."/>
            <person name="Mochizuki H."/>
            <person name="Umetsu J."/>
            <person name="Higashi K."/>
            <person name="Shibata D."/>
            <person name="Kamiya Y."/>
            <person name="Sato N."/>
            <person name="Nakamura Y."/>
            <person name="Tabata S."/>
            <person name="Ida S."/>
            <person name="Kurokawa K."/>
            <person name="Ohta H."/>
        </authorList>
    </citation>
    <scope>NUCLEOTIDE SEQUENCE [LARGE SCALE GENOMIC DNA]</scope>
    <source>
        <strain evidence="10 11">NIES-2285</strain>
    </source>
</reference>
<keyword evidence="3" id="KW-0433">Leucine-rich repeat</keyword>
<dbReference type="EMBL" id="DF237055">
    <property type="protein sequence ID" value="GAQ82272.1"/>
    <property type="molecule type" value="Genomic_DNA"/>
</dbReference>
<protein>
    <submittedName>
        <fullName evidence="10">Protein kinase superfamily protein</fullName>
    </submittedName>
</protein>
<evidence type="ECO:0000313" key="11">
    <source>
        <dbReference type="Proteomes" id="UP000054558"/>
    </source>
</evidence>
<dbReference type="SUPFAM" id="SSF56112">
    <property type="entry name" value="Protein kinase-like (PK-like)"/>
    <property type="match status" value="1"/>
</dbReference>
<keyword evidence="8" id="KW-1133">Transmembrane helix</keyword>
<dbReference type="GO" id="GO:0005886">
    <property type="term" value="C:plasma membrane"/>
    <property type="evidence" value="ECO:0007669"/>
    <property type="project" value="UniProtKB-SubCell"/>
</dbReference>
<comment type="subcellular location">
    <subcellularLocation>
        <location evidence="1">Cell membrane</location>
    </subcellularLocation>
</comment>
<dbReference type="InterPro" id="IPR000719">
    <property type="entry name" value="Prot_kinase_dom"/>
</dbReference>
<dbReference type="OrthoDB" id="4062651at2759"/>
<keyword evidence="6 8" id="KW-0472">Membrane</keyword>
<dbReference type="GO" id="GO:0005524">
    <property type="term" value="F:ATP binding"/>
    <property type="evidence" value="ECO:0007669"/>
    <property type="project" value="UniProtKB-KW"/>
</dbReference>
<evidence type="ECO:0000256" key="7">
    <source>
        <dbReference type="SAM" id="MobiDB-lite"/>
    </source>
</evidence>
<dbReference type="Pfam" id="PF07714">
    <property type="entry name" value="PK_Tyr_Ser-Thr"/>
    <property type="match status" value="1"/>
</dbReference>
<gene>
    <name evidence="10" type="ORF">KFL_001060040</name>
</gene>
<evidence type="ECO:0000256" key="2">
    <source>
        <dbReference type="ARBA" id="ARBA00022475"/>
    </source>
</evidence>
<keyword evidence="5" id="KW-0677">Repeat</keyword>
<keyword evidence="11" id="KW-1185">Reference proteome</keyword>
<dbReference type="GO" id="GO:0045088">
    <property type="term" value="P:regulation of innate immune response"/>
    <property type="evidence" value="ECO:0000318"/>
    <property type="project" value="GO_Central"/>
</dbReference>
<evidence type="ECO:0000256" key="4">
    <source>
        <dbReference type="ARBA" id="ARBA00022729"/>
    </source>
</evidence>
<dbReference type="InterPro" id="IPR051824">
    <property type="entry name" value="LRR_Rcpt-Like_S/T_Kinase"/>
</dbReference>
<dbReference type="InterPro" id="IPR001245">
    <property type="entry name" value="Ser-Thr/Tyr_kinase_cat_dom"/>
</dbReference>
<keyword evidence="10" id="KW-0808">Transferase</keyword>
<evidence type="ECO:0000256" key="3">
    <source>
        <dbReference type="ARBA" id="ARBA00022614"/>
    </source>
</evidence>
<organism evidence="10 11">
    <name type="scientific">Klebsormidium nitens</name>
    <name type="common">Green alga</name>
    <name type="synonym">Ulothrix nitens</name>
    <dbReference type="NCBI Taxonomy" id="105231"/>
    <lineage>
        <taxon>Eukaryota</taxon>
        <taxon>Viridiplantae</taxon>
        <taxon>Streptophyta</taxon>
        <taxon>Klebsormidiophyceae</taxon>
        <taxon>Klebsormidiales</taxon>
        <taxon>Klebsormidiaceae</taxon>
        <taxon>Klebsormidium</taxon>
    </lineage>
</organism>
<dbReference type="PROSITE" id="PS50011">
    <property type="entry name" value="PROTEIN_KINASE_DOM"/>
    <property type="match status" value="1"/>
</dbReference>
<proteinExistence type="predicted"/>
<name>A0A1Y1HWW2_KLENI</name>
<feature type="region of interest" description="Disordered" evidence="7">
    <location>
        <begin position="528"/>
        <end position="561"/>
    </location>
</feature>
<dbReference type="PANTHER" id="PTHR48006:SF92">
    <property type="entry name" value="LRR RECEPTOR-LIKE SERINE_THREONINE-PROTEIN KINASE GSO1"/>
    <property type="match status" value="1"/>
</dbReference>
<dbReference type="OMA" id="EVMLLEW"/>
<dbReference type="GO" id="GO:0004672">
    <property type="term" value="F:protein kinase activity"/>
    <property type="evidence" value="ECO:0000318"/>
    <property type="project" value="GO_Central"/>
</dbReference>
<accession>A0A1Y1HWW2</accession>
<dbReference type="Gene3D" id="3.80.10.10">
    <property type="entry name" value="Ribonuclease Inhibitor"/>
    <property type="match status" value="1"/>
</dbReference>
<keyword evidence="4" id="KW-0732">Signal</keyword>
<dbReference type="InterPro" id="IPR032675">
    <property type="entry name" value="LRR_dom_sf"/>
</dbReference>
<evidence type="ECO:0000256" key="6">
    <source>
        <dbReference type="ARBA" id="ARBA00023136"/>
    </source>
</evidence>
<keyword evidence="10" id="KW-0418">Kinase</keyword>
<dbReference type="Gene3D" id="1.10.510.10">
    <property type="entry name" value="Transferase(Phosphotransferase) domain 1"/>
    <property type="match status" value="1"/>
</dbReference>
<keyword evidence="2" id="KW-1003">Cell membrane</keyword>
<keyword evidence="8" id="KW-0812">Transmembrane</keyword>
<dbReference type="InterPro" id="IPR001611">
    <property type="entry name" value="Leu-rich_rpt"/>
</dbReference>